<sequence length="515" mass="57615">MIETAKDIKLNVLPLELFCEHLYYYEGPCRFGSGDALRPGYDEIVFAERAKKFIADIKAHVPEGTVVMDPVLFRRTDDWDEPEAQWEAMEAAVNAADVVIPMAGAGVQDLAFKFAQRFKKTMCYCPSSGAFNVPDVPAAIAARNVGYACYSEYRWEDFVLRMVALRAKKVIARTKYLCVTRFDGTQSVSRPDSFTSLDQITQRFGTRFHFANIHEFFDCMSEAVPEGNHTTPGRKTLNVDECDLKRANDICDELIEGAENVGMSREAMLPSVVAYVVTQKFMDHFDCNAFSIPCPDACSTRRLNEGRFTMCLTHALNAEAGIPSACEYDLPAALSEQALIAVSGRSPYMGNTCPIPVLDGKFKHVFGATEEQLEELAQDPENIDRLWMTQHSVAHRCHPDPSAYAPYGITPFAYDQKFGATLRYDFSRDKGEYVTLCKFSPDGSKMFIGKAEIVESSGKDKENCTQLVFYRFKDSLKAHRAQCKVGIHVALVYGDYTKELIALAEALDVEPLVVE</sequence>
<dbReference type="SUPFAM" id="SSF53743">
    <property type="entry name" value="FucI/AraA N-terminal and middle domains"/>
    <property type="match status" value="1"/>
</dbReference>
<gene>
    <name evidence="3" type="ORF">CE91St30_22240</name>
</gene>
<dbReference type="EMBL" id="AP025564">
    <property type="protein sequence ID" value="BDE96891.1"/>
    <property type="molecule type" value="Genomic_DNA"/>
</dbReference>
<accession>A0ABM7WKK8</accession>
<proteinExistence type="predicted"/>
<dbReference type="PANTHER" id="PTHR36120">
    <property type="entry name" value="FUCOSE ISOMERASE"/>
    <property type="match status" value="1"/>
</dbReference>
<protein>
    <recommendedName>
        <fullName evidence="5">L-fucose isomerase-like protein</fullName>
    </recommendedName>
</protein>
<dbReference type="Proteomes" id="UP001320544">
    <property type="component" value="Chromosome"/>
</dbReference>
<dbReference type="PANTHER" id="PTHR36120:SF1">
    <property type="entry name" value="L-FUCOSE ISOMERASE C-TERMINAL DOMAIN-CONTAINING PROTEIN"/>
    <property type="match status" value="1"/>
</dbReference>
<keyword evidence="1" id="KW-0413">Isomerase</keyword>
<evidence type="ECO:0000313" key="3">
    <source>
        <dbReference type="EMBL" id="BDE96891.1"/>
    </source>
</evidence>
<evidence type="ECO:0000256" key="2">
    <source>
        <dbReference type="ARBA" id="ARBA00023277"/>
    </source>
</evidence>
<evidence type="ECO:0008006" key="5">
    <source>
        <dbReference type="Google" id="ProtNLM"/>
    </source>
</evidence>
<name>A0ABM7WKK8_9ACTN</name>
<dbReference type="InterPro" id="IPR009015">
    <property type="entry name" value="Fucose_isomerase_N/cen_sf"/>
</dbReference>
<evidence type="ECO:0000256" key="1">
    <source>
        <dbReference type="ARBA" id="ARBA00023235"/>
    </source>
</evidence>
<keyword evidence="2" id="KW-0119">Carbohydrate metabolism</keyword>
<dbReference type="RefSeq" id="WP_244386029.1">
    <property type="nucleotide sequence ID" value="NZ_AP025564.1"/>
</dbReference>
<keyword evidence="4" id="KW-1185">Reference proteome</keyword>
<reference evidence="3 4" key="1">
    <citation type="submission" date="2022-01" db="EMBL/GenBank/DDBJ databases">
        <title>Novel bile acid biosynthetic pathways are enriched in the microbiome of centenarians.</title>
        <authorList>
            <person name="Sato Y."/>
            <person name="Atarashi K."/>
            <person name="Plichta R.D."/>
            <person name="Arai Y."/>
            <person name="Sasajima S."/>
            <person name="Kearney M.S."/>
            <person name="Suda W."/>
            <person name="Takeshita K."/>
            <person name="Sasaki T."/>
            <person name="Okamoto S."/>
            <person name="Skelly N.A."/>
            <person name="Okamura Y."/>
            <person name="Vlamakis H."/>
            <person name="Li Y."/>
            <person name="Tanoue T."/>
            <person name="Takei H."/>
            <person name="Nittono H."/>
            <person name="Narushima S."/>
            <person name="Irie J."/>
            <person name="Itoh H."/>
            <person name="Moriya K."/>
            <person name="Sugiura Y."/>
            <person name="Suematsu M."/>
            <person name="Moritoki N."/>
            <person name="Shibata S."/>
            <person name="Littman R.D."/>
            <person name="Fischbach A.M."/>
            <person name="Uwamino Y."/>
            <person name="Inoue T."/>
            <person name="Honda A."/>
            <person name="Hattori M."/>
            <person name="Murai T."/>
            <person name="Xavier J.R."/>
            <person name="Hirose N."/>
            <person name="Honda K."/>
        </authorList>
    </citation>
    <scope>NUCLEOTIDE SEQUENCE [LARGE SCALE GENOMIC DNA]</scope>
    <source>
        <strain evidence="3 4">CE91-St30</strain>
    </source>
</reference>
<organism evidence="3 4">
    <name type="scientific">Raoultibacter timonensis</name>
    <dbReference type="NCBI Taxonomy" id="1907662"/>
    <lineage>
        <taxon>Bacteria</taxon>
        <taxon>Bacillati</taxon>
        <taxon>Actinomycetota</taxon>
        <taxon>Coriobacteriia</taxon>
        <taxon>Eggerthellales</taxon>
        <taxon>Eggerthellaceae</taxon>
        <taxon>Raoultibacter</taxon>
    </lineage>
</organism>
<evidence type="ECO:0000313" key="4">
    <source>
        <dbReference type="Proteomes" id="UP001320544"/>
    </source>
</evidence>